<dbReference type="PANTHER" id="PTHR43542:SF1">
    <property type="entry name" value="METHYLTRANSFERASE"/>
    <property type="match status" value="1"/>
</dbReference>
<protein>
    <submittedName>
        <fullName evidence="3">16S rRNA (Guanine(966)-N(2))-methyltransferase RsmD</fullName>
    </submittedName>
</protein>
<sequence length="185" mass="20919">MRVIAGEFKGRKLQSLKGDNTRPTSDKIKGSIFNMIGPYFDGGVCLDLYSGSGNLAVESVSRGMDKAYCFDVFFPAVKVIEENVAMTKQPDSFVVKKLDASKALHFLSEQGVLCDYVFLDPPYAKEELEKNMMDLQSLNLLKKHAKIICEMDKHVILPDIIDQLVLQKEQQYGMTKVRIYQLKEV</sequence>
<dbReference type="CDD" id="cd02440">
    <property type="entry name" value="AdoMet_MTases"/>
    <property type="match status" value="1"/>
</dbReference>
<dbReference type="InterPro" id="IPR002052">
    <property type="entry name" value="DNA_methylase_N6_adenine_CS"/>
</dbReference>
<dbReference type="NCBIfam" id="TIGR00095">
    <property type="entry name" value="16S rRNA (guanine(966)-N(2))-methyltransferase RsmD"/>
    <property type="match status" value="1"/>
</dbReference>
<proteinExistence type="predicted"/>
<evidence type="ECO:0000313" key="3">
    <source>
        <dbReference type="EMBL" id="APB30966.1"/>
    </source>
</evidence>
<dbReference type="RefSeq" id="WP_071456545.1">
    <property type="nucleotide sequence ID" value="NZ_CABJEN010000003.1"/>
</dbReference>
<dbReference type="Gene3D" id="3.40.50.150">
    <property type="entry name" value="Vaccinia Virus protein VP39"/>
    <property type="match status" value="1"/>
</dbReference>
<dbReference type="AlphaFoldDB" id="A0A1J0A4W4"/>
<dbReference type="EMBL" id="CP017267">
    <property type="protein sequence ID" value="APB30966.1"/>
    <property type="molecule type" value="Genomic_DNA"/>
</dbReference>
<evidence type="ECO:0000313" key="4">
    <source>
        <dbReference type="Proteomes" id="UP000191200"/>
    </source>
</evidence>
<dbReference type="PIRSF" id="PIRSF004553">
    <property type="entry name" value="CHP00095"/>
    <property type="match status" value="1"/>
</dbReference>
<dbReference type="GO" id="GO:0003676">
    <property type="term" value="F:nucleic acid binding"/>
    <property type="evidence" value="ECO:0007669"/>
    <property type="project" value="InterPro"/>
</dbReference>
<evidence type="ECO:0000256" key="1">
    <source>
        <dbReference type="ARBA" id="ARBA00022603"/>
    </source>
</evidence>
<dbReference type="Proteomes" id="UP000191200">
    <property type="component" value="Chromosome"/>
</dbReference>
<dbReference type="PROSITE" id="PS00092">
    <property type="entry name" value="N6_MTASE"/>
    <property type="match status" value="1"/>
</dbReference>
<dbReference type="GO" id="GO:0008168">
    <property type="term" value="F:methyltransferase activity"/>
    <property type="evidence" value="ECO:0007669"/>
    <property type="project" value="UniProtKB-KW"/>
</dbReference>
<dbReference type="SUPFAM" id="SSF53335">
    <property type="entry name" value="S-adenosyl-L-methionine-dependent methyltransferases"/>
    <property type="match status" value="1"/>
</dbReference>
<accession>A0A1J0A4W4</accession>
<evidence type="ECO:0000256" key="2">
    <source>
        <dbReference type="ARBA" id="ARBA00022679"/>
    </source>
</evidence>
<dbReference type="OrthoDB" id="9803017at2"/>
<organism evidence="3 4">
    <name type="scientific">Vagococcus teuberi</name>
    <dbReference type="NCBI Taxonomy" id="519472"/>
    <lineage>
        <taxon>Bacteria</taxon>
        <taxon>Bacillati</taxon>
        <taxon>Bacillota</taxon>
        <taxon>Bacilli</taxon>
        <taxon>Lactobacillales</taxon>
        <taxon>Enterococcaceae</taxon>
        <taxon>Vagococcus</taxon>
    </lineage>
</organism>
<dbReference type="InterPro" id="IPR004398">
    <property type="entry name" value="RNA_MeTrfase_RsmD"/>
</dbReference>
<dbReference type="Pfam" id="PF03602">
    <property type="entry name" value="Cons_hypoth95"/>
    <property type="match status" value="1"/>
</dbReference>
<keyword evidence="4" id="KW-1185">Reference proteome</keyword>
<keyword evidence="1 3" id="KW-0489">Methyltransferase</keyword>
<dbReference type="STRING" id="519472.BHY08_03430"/>
<keyword evidence="2 3" id="KW-0808">Transferase</keyword>
<dbReference type="KEGG" id="vte:BHY08_03430"/>
<name>A0A1J0A4W4_9ENTE</name>
<dbReference type="GO" id="GO:0031167">
    <property type="term" value="P:rRNA methylation"/>
    <property type="evidence" value="ECO:0007669"/>
    <property type="project" value="InterPro"/>
</dbReference>
<gene>
    <name evidence="3" type="ORF">BHY08_03430</name>
</gene>
<dbReference type="PANTHER" id="PTHR43542">
    <property type="entry name" value="METHYLTRANSFERASE"/>
    <property type="match status" value="1"/>
</dbReference>
<dbReference type="InterPro" id="IPR029063">
    <property type="entry name" value="SAM-dependent_MTases_sf"/>
</dbReference>
<reference evidence="3 4" key="1">
    <citation type="submission" date="2016-09" db="EMBL/GenBank/DDBJ databases">
        <title>Vagococcus teuberi sp. nov., isolated from the Malian artisanal sour milk fene.</title>
        <authorList>
            <person name="Wullschleger S."/>
            <person name="Seifert C."/>
            <person name="Baumgartner S."/>
            <person name="Lacroix C."/>
            <person name="Bonfoh B."/>
            <person name="Stevens M.J."/>
            <person name="Meile L."/>
        </authorList>
    </citation>
    <scope>NUCLEOTIDE SEQUENCE [LARGE SCALE GENOMIC DNA]</scope>
    <source>
        <strain evidence="3 4">DSM 21459</strain>
    </source>
</reference>